<feature type="binding site" evidence="7">
    <location>
        <position position="95"/>
    </location>
    <ligand>
        <name>ATP</name>
        <dbReference type="ChEBI" id="CHEBI:30616"/>
    </ligand>
</feature>
<dbReference type="InterPro" id="IPR000719">
    <property type="entry name" value="Prot_kinase_dom"/>
</dbReference>
<sequence>MSEGVDEWAVPTLEGSSIAAGEARAVEAGAATEPGVDTLPGDLAPGAAFERDEAAPEGSPRRIDRYLIIRELGAGAMGKVFLAYDAELDRRVAIKLLHDRKANQRAGRRLQREAQAMAQLSHPNVVTVYEVGRQGEELYVVMEYVQGSDLRRWQRAADRGIAETLALFSAAGEGLAAAHDAGLVHRDFKPDNVLVGEDGRVRVADFGLAHARLRGEESGLTPVSRSQRIEALEELGSGSGPDSGSASRSGEESEGYAGTQASLSASLDATQTSELAVKGLAQAPELEHFLRPSVLEATLTRDGALLGSPAYMSPEQFAGRTGDARSDQFSFCVALWEGLYGSRPFSGTNVFKLARAIACDPPKRPRREGPALVPEWLEAVLVRGMAKEPEARWPDMHALLEALADDPRVRRRRWLQRGAAAVAIAGTLAGGSVWGARQLRTNAEQRYWNELTGELLALERERSLRQANDDAERARDATKMSVHQRYGAEPTAKAATPRDPAMAAVLLREVGARGRSSSAWLSAANATLGLSMSHARLQGHAAPVLGLVFAGQGQGLYSLAKDGELRAWDWARGAGELLRAPPTEGAGGVALARSPDGRSLAVAYSDGSVWLVAVEDGEARLVSEDAMVATALGFDASGRTLAVGRRRGALRLFDTATGLEPGAEVFDHQNESPRAIDFDGAGRMLVASGAAAWLWEVDNHALIARLDGHEDEVFHARFLDGDWALTGADDRSLRLWSVRPGAEDASAPRWSAALSQPISAMAVRGTSFAGADASGQLLGGRLDLATGAVSSVSLEGHAQGVWSLGLGVDGRTVVSAGFDGVAKVQTLDEGGSARVLRGHREGIVTASLDASGRWLATGSWDTDVRVWDLAREPLSRELSGTGAPVQAVAAEGEALASPRVLTAARDGRVRLWDAGSGAALGSSAGGEALNVAAFSPDGRRVAMGDRSGQVRAWTPGEDEGVVIGRHRRAVWDLAFSPDGSRLATVSGDGSGRIWALDSGESVTPSVVLEGHEGRVEQVAFGAQRVYTAGSDNSVRAWEARTGAQAQVFEGHRAAVRALALSPDRRRLATASDDREARLWSLDKAGASVILEGHSQGLTALAFDPSGARLATASADHDARVWSTRTGELLHLLRGHEGSVLGVVFVDEQRLLSHGDDAQVRLWLLGEPGEEPAVIVLDGHGGAVLEVAVTAEGRWAVSGALDGTARVWDLERLSFEPPELLEALHAATTSCLSVDWRMRELGENAAEAEATWAYCEAAQGR</sequence>
<organism evidence="10 11">
    <name type="scientific">Plesiocystis pacifica SIR-1</name>
    <dbReference type="NCBI Taxonomy" id="391625"/>
    <lineage>
        <taxon>Bacteria</taxon>
        <taxon>Pseudomonadati</taxon>
        <taxon>Myxococcota</taxon>
        <taxon>Polyangia</taxon>
        <taxon>Nannocystales</taxon>
        <taxon>Nannocystaceae</taxon>
        <taxon>Plesiocystis</taxon>
    </lineage>
</organism>
<dbReference type="SMART" id="SM00320">
    <property type="entry name" value="WD40"/>
    <property type="match status" value="13"/>
</dbReference>
<keyword evidence="5 7" id="KW-0067">ATP-binding</keyword>
<dbReference type="SUPFAM" id="SSF50978">
    <property type="entry name" value="WD40 repeat-like"/>
    <property type="match status" value="1"/>
</dbReference>
<feature type="repeat" description="WD" evidence="6">
    <location>
        <begin position="537"/>
        <end position="569"/>
    </location>
</feature>
<dbReference type="Gene3D" id="3.30.200.20">
    <property type="entry name" value="Phosphorylase Kinase, domain 1"/>
    <property type="match status" value="1"/>
</dbReference>
<feature type="repeat" description="WD" evidence="6">
    <location>
        <begin position="1176"/>
        <end position="1210"/>
    </location>
</feature>
<feature type="repeat" description="WD" evidence="6">
    <location>
        <begin position="706"/>
        <end position="746"/>
    </location>
</feature>
<dbReference type="InterPro" id="IPR008271">
    <property type="entry name" value="Ser/Thr_kinase_AS"/>
</dbReference>
<feature type="repeat" description="WD" evidence="6">
    <location>
        <begin position="1132"/>
        <end position="1162"/>
    </location>
</feature>
<dbReference type="PRINTS" id="PR00320">
    <property type="entry name" value="GPROTEINBRPT"/>
</dbReference>
<accession>A6G4E4</accession>
<dbReference type="CDD" id="cd00200">
    <property type="entry name" value="WD40"/>
    <property type="match status" value="1"/>
</dbReference>
<keyword evidence="1" id="KW-0808">Transferase</keyword>
<dbReference type="PROSITE" id="PS50082">
    <property type="entry name" value="WD_REPEATS_2"/>
    <property type="match status" value="10"/>
</dbReference>
<evidence type="ECO:0000256" key="5">
    <source>
        <dbReference type="ARBA" id="ARBA00022840"/>
    </source>
</evidence>
<dbReference type="PROSITE" id="PS50294">
    <property type="entry name" value="WD_REPEATS_REGION"/>
    <property type="match status" value="7"/>
</dbReference>
<feature type="repeat" description="WD" evidence="6">
    <location>
        <begin position="1048"/>
        <end position="1082"/>
    </location>
</feature>
<feature type="compositionally biased region" description="Basic and acidic residues" evidence="8">
    <location>
        <begin position="469"/>
        <end position="478"/>
    </location>
</feature>
<evidence type="ECO:0000313" key="11">
    <source>
        <dbReference type="Proteomes" id="UP000005801"/>
    </source>
</evidence>
<dbReference type="eggNOG" id="COG0515">
    <property type="taxonomic scope" value="Bacteria"/>
</dbReference>
<evidence type="ECO:0000256" key="8">
    <source>
        <dbReference type="SAM" id="MobiDB-lite"/>
    </source>
</evidence>
<feature type="repeat" description="WD" evidence="6">
    <location>
        <begin position="963"/>
        <end position="1004"/>
    </location>
</feature>
<feature type="region of interest" description="Disordered" evidence="8">
    <location>
        <begin position="233"/>
        <end position="260"/>
    </location>
</feature>
<dbReference type="GO" id="GO:0005524">
    <property type="term" value="F:ATP binding"/>
    <property type="evidence" value="ECO:0007669"/>
    <property type="project" value="UniProtKB-UniRule"/>
</dbReference>
<dbReference type="PROSITE" id="PS00107">
    <property type="entry name" value="PROTEIN_KINASE_ATP"/>
    <property type="match status" value="1"/>
</dbReference>
<keyword evidence="3" id="KW-0677">Repeat</keyword>
<dbReference type="InterPro" id="IPR001680">
    <property type="entry name" value="WD40_rpt"/>
</dbReference>
<evidence type="ECO:0000256" key="6">
    <source>
        <dbReference type="PROSITE-ProRule" id="PRU00221"/>
    </source>
</evidence>
<feature type="repeat" description="WD" evidence="6">
    <location>
        <begin position="1090"/>
        <end position="1131"/>
    </location>
</feature>
<dbReference type="InterPro" id="IPR011044">
    <property type="entry name" value="Quino_amine_DH_bsu"/>
</dbReference>
<keyword evidence="11" id="KW-1185">Reference proteome</keyword>
<dbReference type="EMBL" id="ABCS01000021">
    <property type="protein sequence ID" value="EDM79256.1"/>
    <property type="molecule type" value="Genomic_DNA"/>
</dbReference>
<evidence type="ECO:0000256" key="3">
    <source>
        <dbReference type="ARBA" id="ARBA00022737"/>
    </source>
</evidence>
<keyword evidence="4 7" id="KW-0547">Nucleotide-binding</keyword>
<feature type="domain" description="Protein kinase" evidence="9">
    <location>
        <begin position="66"/>
        <end position="409"/>
    </location>
</feature>
<dbReference type="InterPro" id="IPR015943">
    <property type="entry name" value="WD40/YVTN_repeat-like_dom_sf"/>
</dbReference>
<dbReference type="PANTHER" id="PTHR19848">
    <property type="entry name" value="WD40 REPEAT PROTEIN"/>
    <property type="match status" value="1"/>
</dbReference>
<evidence type="ECO:0000256" key="1">
    <source>
        <dbReference type="ARBA" id="ARBA00022527"/>
    </source>
</evidence>
<dbReference type="InterPro" id="IPR020472">
    <property type="entry name" value="WD40_PAC1"/>
</dbReference>
<evidence type="ECO:0000259" key="9">
    <source>
        <dbReference type="PROSITE" id="PS50011"/>
    </source>
</evidence>
<reference evidence="10 11" key="1">
    <citation type="submission" date="2007-06" db="EMBL/GenBank/DDBJ databases">
        <authorList>
            <person name="Shimkets L."/>
            <person name="Ferriera S."/>
            <person name="Johnson J."/>
            <person name="Kravitz S."/>
            <person name="Beeson K."/>
            <person name="Sutton G."/>
            <person name="Rogers Y.-H."/>
            <person name="Friedman R."/>
            <person name="Frazier M."/>
            <person name="Venter J.C."/>
        </authorList>
    </citation>
    <scope>NUCLEOTIDE SEQUENCE [LARGE SCALE GENOMIC DNA]</scope>
    <source>
        <strain evidence="10 11">SIR-1</strain>
    </source>
</reference>
<dbReference type="PROSITE" id="PS00678">
    <property type="entry name" value="WD_REPEATS_1"/>
    <property type="match status" value="3"/>
</dbReference>
<dbReference type="STRING" id="391625.PPSIR1_03928"/>
<dbReference type="SUPFAM" id="SSF50969">
    <property type="entry name" value="YVTN repeat-like/Quinoprotein amine dehydrogenase"/>
    <property type="match status" value="1"/>
</dbReference>
<evidence type="ECO:0000256" key="2">
    <source>
        <dbReference type="ARBA" id="ARBA00022574"/>
    </source>
</evidence>
<dbReference type="InterPro" id="IPR011009">
    <property type="entry name" value="Kinase-like_dom_sf"/>
</dbReference>
<dbReference type="Proteomes" id="UP000005801">
    <property type="component" value="Unassembled WGS sequence"/>
</dbReference>
<comment type="caution">
    <text evidence="10">The sequence shown here is derived from an EMBL/GenBank/DDBJ whole genome shotgun (WGS) entry which is preliminary data.</text>
</comment>
<keyword evidence="1" id="KW-0723">Serine/threonine-protein kinase</keyword>
<dbReference type="InterPro" id="IPR011047">
    <property type="entry name" value="Quinoprotein_ADH-like_sf"/>
</dbReference>
<protein>
    <submittedName>
        <fullName evidence="10">Peptidase C14, caspase catalytic subunit p20</fullName>
    </submittedName>
</protein>
<dbReference type="SUPFAM" id="SSF56112">
    <property type="entry name" value="Protein kinase-like (PK-like)"/>
    <property type="match status" value="1"/>
</dbReference>
<dbReference type="CDD" id="cd14014">
    <property type="entry name" value="STKc_PknB_like"/>
    <property type="match status" value="1"/>
</dbReference>
<dbReference type="GO" id="GO:0004674">
    <property type="term" value="F:protein serine/threonine kinase activity"/>
    <property type="evidence" value="ECO:0007669"/>
    <property type="project" value="UniProtKB-KW"/>
</dbReference>
<feature type="repeat" description="WD" evidence="6">
    <location>
        <begin position="836"/>
        <end position="877"/>
    </location>
</feature>
<dbReference type="Pfam" id="PF07714">
    <property type="entry name" value="PK_Tyr_Ser-Thr"/>
    <property type="match status" value="1"/>
</dbReference>
<dbReference type="Pfam" id="PF00400">
    <property type="entry name" value="WD40"/>
    <property type="match status" value="8"/>
</dbReference>
<keyword evidence="2 6" id="KW-0853">WD repeat</keyword>
<dbReference type="PROSITE" id="PS50011">
    <property type="entry name" value="PROTEIN_KINASE_DOM"/>
    <property type="match status" value="1"/>
</dbReference>
<feature type="region of interest" description="Disordered" evidence="8">
    <location>
        <begin position="469"/>
        <end position="497"/>
    </location>
</feature>
<dbReference type="InterPro" id="IPR017441">
    <property type="entry name" value="Protein_kinase_ATP_BS"/>
</dbReference>
<dbReference type="SUPFAM" id="SSF50998">
    <property type="entry name" value="Quinoprotein alcohol dehydrogenase-like"/>
    <property type="match status" value="1"/>
</dbReference>
<feature type="repeat" description="WD" evidence="6">
    <location>
        <begin position="1008"/>
        <end position="1047"/>
    </location>
</feature>
<dbReference type="PANTHER" id="PTHR19848:SF8">
    <property type="entry name" value="F-BOX AND WD REPEAT DOMAIN CONTAINING 7"/>
    <property type="match status" value="1"/>
</dbReference>
<name>A6G4E4_9BACT</name>
<dbReference type="OrthoDB" id="9801841at2"/>
<dbReference type="Gene3D" id="1.10.510.10">
    <property type="entry name" value="Transferase(Phosphotransferase) domain 1"/>
    <property type="match status" value="1"/>
</dbReference>
<dbReference type="Gene3D" id="2.130.10.10">
    <property type="entry name" value="YVTN repeat-like/Quinoprotein amine dehydrogenase"/>
    <property type="match status" value="4"/>
</dbReference>
<dbReference type="Pfam" id="PF00069">
    <property type="entry name" value="Pkinase"/>
    <property type="match status" value="1"/>
</dbReference>
<evidence type="ECO:0000256" key="4">
    <source>
        <dbReference type="ARBA" id="ARBA00022741"/>
    </source>
</evidence>
<proteinExistence type="predicted"/>
<evidence type="ECO:0000256" key="7">
    <source>
        <dbReference type="PROSITE-ProRule" id="PRU10141"/>
    </source>
</evidence>
<dbReference type="InterPro" id="IPR019775">
    <property type="entry name" value="WD40_repeat_CS"/>
</dbReference>
<evidence type="ECO:0000313" key="10">
    <source>
        <dbReference type="EMBL" id="EDM79256.1"/>
    </source>
</evidence>
<gene>
    <name evidence="10" type="ORF">PPSIR1_03928</name>
</gene>
<dbReference type="PROSITE" id="PS00108">
    <property type="entry name" value="PROTEIN_KINASE_ST"/>
    <property type="match status" value="1"/>
</dbReference>
<dbReference type="InterPro" id="IPR001245">
    <property type="entry name" value="Ser-Thr/Tyr_kinase_cat_dom"/>
</dbReference>
<dbReference type="AlphaFoldDB" id="A6G4E4"/>
<dbReference type="InterPro" id="IPR036322">
    <property type="entry name" value="WD40_repeat_dom_sf"/>
</dbReference>
<feature type="repeat" description="WD" evidence="6">
    <location>
        <begin position="900"/>
        <end position="922"/>
    </location>
</feature>
<keyword evidence="1" id="KW-0418">Kinase</keyword>
<dbReference type="RefSeq" id="WP_006971593.1">
    <property type="nucleotide sequence ID" value="NZ_ABCS01000021.1"/>
</dbReference>
<dbReference type="eggNOG" id="COG2319">
    <property type="taxonomic scope" value="Bacteria"/>
</dbReference>